<feature type="transmembrane region" description="Helical" evidence="1">
    <location>
        <begin position="51"/>
        <end position="78"/>
    </location>
</feature>
<sequence length="109" mass="11972">MDLNNKKIDKIKETHGKAPELIATQLNKLVQHLEALRIAEYLELLERPGRLIFTNFVAGIARGLGIAIGASLVFALLLSFLKHLILLNIPLIGGLIADIVRIVETKNGI</sequence>
<accession>A0A348APL3</accession>
<feature type="transmembrane region" description="Helical" evidence="1">
    <location>
        <begin position="84"/>
        <end position="103"/>
    </location>
</feature>
<reference evidence="2 3" key="1">
    <citation type="journal article" date="2018" name="Int. J. Syst. Evol. Microbiol.">
        <title>Methylomusa anaerophila gen. nov., sp. nov., an anaerobic methanol-utilizing bacterium isolated from a microbial fuel cell.</title>
        <authorList>
            <person name="Amano N."/>
            <person name="Yamamuro A."/>
            <person name="Miyahara M."/>
            <person name="Kouzuma A."/>
            <person name="Abe T."/>
            <person name="Watanabe K."/>
        </authorList>
    </citation>
    <scope>NUCLEOTIDE SEQUENCE [LARGE SCALE GENOMIC DNA]</scope>
    <source>
        <strain evidence="2 3">MMFC1</strain>
    </source>
</reference>
<dbReference type="InterPro" id="IPR043723">
    <property type="entry name" value="DUF5665"/>
</dbReference>
<keyword evidence="1" id="KW-1133">Transmembrane helix</keyword>
<keyword evidence="1" id="KW-0812">Transmembrane</keyword>
<keyword evidence="3" id="KW-1185">Reference proteome</keyword>
<dbReference type="KEGG" id="mana:MAMMFC1_03720"/>
<organism evidence="2 3">
    <name type="scientific">Methylomusa anaerophila</name>
    <dbReference type="NCBI Taxonomy" id="1930071"/>
    <lineage>
        <taxon>Bacteria</taxon>
        <taxon>Bacillati</taxon>
        <taxon>Bacillota</taxon>
        <taxon>Negativicutes</taxon>
        <taxon>Selenomonadales</taxon>
        <taxon>Sporomusaceae</taxon>
        <taxon>Methylomusa</taxon>
    </lineage>
</organism>
<protein>
    <submittedName>
        <fullName evidence="2">Uncharacterized protein</fullName>
    </submittedName>
</protein>
<gene>
    <name evidence="2" type="ORF">MAMMFC1_03720</name>
</gene>
<evidence type="ECO:0000256" key="1">
    <source>
        <dbReference type="SAM" id="Phobius"/>
    </source>
</evidence>
<dbReference type="OrthoDB" id="1634137at2"/>
<dbReference type="RefSeq" id="WP_126309895.1">
    <property type="nucleotide sequence ID" value="NZ_AP018449.1"/>
</dbReference>
<dbReference type="AlphaFoldDB" id="A0A348APL3"/>
<proteinExistence type="predicted"/>
<dbReference type="Proteomes" id="UP000276437">
    <property type="component" value="Chromosome"/>
</dbReference>
<evidence type="ECO:0000313" key="2">
    <source>
        <dbReference type="EMBL" id="BBB93011.1"/>
    </source>
</evidence>
<keyword evidence="1" id="KW-0472">Membrane</keyword>
<name>A0A348APL3_9FIRM</name>
<dbReference type="EMBL" id="AP018449">
    <property type="protein sequence ID" value="BBB93011.1"/>
    <property type="molecule type" value="Genomic_DNA"/>
</dbReference>
<evidence type="ECO:0000313" key="3">
    <source>
        <dbReference type="Proteomes" id="UP000276437"/>
    </source>
</evidence>
<dbReference type="Pfam" id="PF18910">
    <property type="entry name" value="DUF5665"/>
    <property type="match status" value="1"/>
</dbReference>